<dbReference type="Proteomes" id="UP000332933">
    <property type="component" value="Unassembled WGS sequence"/>
</dbReference>
<evidence type="ECO:0000313" key="2">
    <source>
        <dbReference type="EMBL" id="KAF0699221.1"/>
    </source>
</evidence>
<dbReference type="EMBL" id="CAADRA010005211">
    <property type="protein sequence ID" value="VFT87062.1"/>
    <property type="molecule type" value="Genomic_DNA"/>
</dbReference>
<dbReference type="Gene3D" id="2.60.120.920">
    <property type="match status" value="1"/>
</dbReference>
<name>A0A485KPT1_9STRA</name>
<protein>
    <submittedName>
        <fullName evidence="3">Aste57867_10186 protein</fullName>
    </submittedName>
</protein>
<evidence type="ECO:0000313" key="4">
    <source>
        <dbReference type="Proteomes" id="UP000332933"/>
    </source>
</evidence>
<reference evidence="2" key="2">
    <citation type="submission" date="2019-06" db="EMBL/GenBank/DDBJ databases">
        <title>Genomics analysis of Aphanomyces spp. identifies a new class of oomycete effector associated with host adaptation.</title>
        <authorList>
            <person name="Gaulin E."/>
        </authorList>
    </citation>
    <scope>NUCLEOTIDE SEQUENCE</scope>
    <source>
        <strain evidence="2">CBS 578.67</strain>
    </source>
</reference>
<accession>A0A485KPT1</accession>
<dbReference type="AlphaFoldDB" id="A0A485KPT1"/>
<dbReference type="InterPro" id="IPR043136">
    <property type="entry name" value="B30.2/SPRY_sf"/>
</dbReference>
<feature type="region of interest" description="Disordered" evidence="1">
    <location>
        <begin position="24"/>
        <end position="49"/>
    </location>
</feature>
<reference evidence="3 4" key="1">
    <citation type="submission" date="2019-03" db="EMBL/GenBank/DDBJ databases">
        <authorList>
            <person name="Gaulin E."/>
            <person name="Dumas B."/>
        </authorList>
    </citation>
    <scope>NUCLEOTIDE SEQUENCE [LARGE SCALE GENOMIC DNA]</scope>
    <source>
        <strain evidence="3">CBS 568.67</strain>
    </source>
</reference>
<keyword evidence="4" id="KW-1185">Reference proteome</keyword>
<organism evidence="3 4">
    <name type="scientific">Aphanomyces stellatus</name>
    <dbReference type="NCBI Taxonomy" id="120398"/>
    <lineage>
        <taxon>Eukaryota</taxon>
        <taxon>Sar</taxon>
        <taxon>Stramenopiles</taxon>
        <taxon>Oomycota</taxon>
        <taxon>Saprolegniomycetes</taxon>
        <taxon>Saprolegniales</taxon>
        <taxon>Verrucalvaceae</taxon>
        <taxon>Aphanomyces</taxon>
    </lineage>
</organism>
<gene>
    <name evidence="3" type="primary">Aste57867_10186</name>
    <name evidence="2" type="ORF">As57867_010147</name>
    <name evidence="3" type="ORF">ASTE57867_10186</name>
</gene>
<evidence type="ECO:0000256" key="1">
    <source>
        <dbReference type="SAM" id="MobiDB-lite"/>
    </source>
</evidence>
<dbReference type="EMBL" id="VJMH01005190">
    <property type="protein sequence ID" value="KAF0699221.1"/>
    <property type="molecule type" value="Genomic_DNA"/>
</dbReference>
<proteinExistence type="predicted"/>
<evidence type="ECO:0000313" key="3">
    <source>
        <dbReference type="EMBL" id="VFT87062.1"/>
    </source>
</evidence>
<dbReference type="OrthoDB" id="77733at2759"/>
<sequence length="225" mass="24033">MAFEKPMLSVVAIPSMIEATTVHSPRRVLSTSPRKLAPAPPSPRGRGPSLLWDVASLSKHTKATSLKSIQCADPRVWTVCQATTPADLFSIQVDATGCQHLHVGLSPTRARESAAHARHDLHGLHVDMRSGAVLWSTDHTATDFDSPRALHVGAWSVGDVLSVAAVESTVDGRAATTRDVFFYKNDAKLDVAVHNVPVGAALYPTVAMKGHLTSVATHTELTLVD</sequence>